<gene>
    <name evidence="1" type="ORF">ACFQ1S_37090</name>
</gene>
<evidence type="ECO:0000313" key="2">
    <source>
        <dbReference type="Proteomes" id="UP001597045"/>
    </source>
</evidence>
<dbReference type="EMBL" id="JBHTIS010003064">
    <property type="protein sequence ID" value="MFD1050750.1"/>
    <property type="molecule type" value="Genomic_DNA"/>
</dbReference>
<proteinExistence type="predicted"/>
<name>A0ABW3MMM6_9PSEU</name>
<protein>
    <submittedName>
        <fullName evidence="1">AraC family transcriptional regulator</fullName>
    </submittedName>
</protein>
<comment type="caution">
    <text evidence="1">The sequence shown here is derived from an EMBL/GenBank/DDBJ whole genome shotgun (WGS) entry which is preliminary data.</text>
</comment>
<sequence length="129" mass="14649">MFDTTDFDLTPYAGIDMARFVRRTYCSWETAGWRSLLVQSFVHTPEAEEFPLPGVNDLHLVLCTDGDTVVRTHSGGRATRRRWVPGRLELMVPGQSTVRSYRAPQAMRSIQVHIPRATVERADLGEPDF</sequence>
<keyword evidence="2" id="KW-1185">Reference proteome</keyword>
<feature type="non-terminal residue" evidence="1">
    <location>
        <position position="129"/>
    </location>
</feature>
<accession>A0ABW3MMM6</accession>
<evidence type="ECO:0000313" key="1">
    <source>
        <dbReference type="EMBL" id="MFD1050750.1"/>
    </source>
</evidence>
<dbReference type="Proteomes" id="UP001597045">
    <property type="component" value="Unassembled WGS sequence"/>
</dbReference>
<organism evidence="1 2">
    <name type="scientific">Kibdelosporangium lantanae</name>
    <dbReference type="NCBI Taxonomy" id="1497396"/>
    <lineage>
        <taxon>Bacteria</taxon>
        <taxon>Bacillati</taxon>
        <taxon>Actinomycetota</taxon>
        <taxon>Actinomycetes</taxon>
        <taxon>Pseudonocardiales</taxon>
        <taxon>Pseudonocardiaceae</taxon>
        <taxon>Kibdelosporangium</taxon>
    </lineage>
</organism>
<reference evidence="2" key="1">
    <citation type="journal article" date="2019" name="Int. J. Syst. Evol. Microbiol.">
        <title>The Global Catalogue of Microorganisms (GCM) 10K type strain sequencing project: providing services to taxonomists for standard genome sequencing and annotation.</title>
        <authorList>
            <consortium name="The Broad Institute Genomics Platform"/>
            <consortium name="The Broad Institute Genome Sequencing Center for Infectious Disease"/>
            <person name="Wu L."/>
            <person name="Ma J."/>
        </authorList>
    </citation>
    <scope>NUCLEOTIDE SEQUENCE [LARGE SCALE GENOMIC DNA]</scope>
    <source>
        <strain evidence="2">JCM 31486</strain>
    </source>
</reference>